<feature type="compositionally biased region" description="Acidic residues" evidence="1">
    <location>
        <begin position="72"/>
        <end position="82"/>
    </location>
</feature>
<name>A0A8D7FG08_MUSAM</name>
<dbReference type="SMART" id="SM00456">
    <property type="entry name" value="WW"/>
    <property type="match status" value="2"/>
</dbReference>
<dbReference type="SUPFAM" id="SSF51045">
    <property type="entry name" value="WW domain"/>
    <property type="match status" value="2"/>
</dbReference>
<feature type="compositionally biased region" description="Polar residues" evidence="1">
    <location>
        <begin position="83"/>
        <end position="105"/>
    </location>
</feature>
<feature type="region of interest" description="Disordered" evidence="1">
    <location>
        <begin position="517"/>
        <end position="562"/>
    </location>
</feature>
<gene>
    <name evidence="3" type="ORF">GSMUA_306890.1</name>
</gene>
<feature type="compositionally biased region" description="Low complexity" evidence="1">
    <location>
        <begin position="517"/>
        <end position="528"/>
    </location>
</feature>
<reference evidence="3" key="1">
    <citation type="submission" date="2021-03" db="EMBL/GenBank/DDBJ databases">
        <authorList>
            <consortium name="Genoscope - CEA"/>
            <person name="William W."/>
        </authorList>
    </citation>
    <scope>NUCLEOTIDE SEQUENCE</scope>
    <source>
        <strain evidence="3">Doubled-haploid Pahang</strain>
    </source>
</reference>
<accession>A0A8D7FG08</accession>
<dbReference type="PANTHER" id="PTHR47852:SF2">
    <property type="entry name" value="WW DOMAIN-CONTAINING PROTEIN"/>
    <property type="match status" value="1"/>
</dbReference>
<dbReference type="PROSITE" id="PS50020">
    <property type="entry name" value="WW_DOMAIN_2"/>
    <property type="match status" value="2"/>
</dbReference>
<feature type="domain" description="WW" evidence="2">
    <location>
        <begin position="173"/>
        <end position="207"/>
    </location>
</feature>
<dbReference type="PANTHER" id="PTHR47852">
    <property type="entry name" value="OS06G0298400 PROTEIN"/>
    <property type="match status" value="1"/>
</dbReference>
<dbReference type="PROSITE" id="PS01159">
    <property type="entry name" value="WW_DOMAIN_1"/>
    <property type="match status" value="2"/>
</dbReference>
<feature type="compositionally biased region" description="Polar residues" evidence="1">
    <location>
        <begin position="53"/>
        <end position="63"/>
    </location>
</feature>
<protein>
    <submittedName>
        <fullName evidence="3">(wild Malaysian banana) hypothetical protein</fullName>
    </submittedName>
</protein>
<dbReference type="AlphaFoldDB" id="A0A8D7FG08"/>
<dbReference type="EMBL" id="HG996476">
    <property type="protein sequence ID" value="CAG1852463.1"/>
    <property type="molecule type" value="Genomic_DNA"/>
</dbReference>
<feature type="compositionally biased region" description="Basic and acidic residues" evidence="1">
    <location>
        <begin position="36"/>
        <end position="51"/>
    </location>
</feature>
<organism evidence="3">
    <name type="scientific">Musa acuminata subsp. malaccensis</name>
    <name type="common">Wild banana</name>
    <name type="synonym">Musa malaccensis</name>
    <dbReference type="NCBI Taxonomy" id="214687"/>
    <lineage>
        <taxon>Eukaryota</taxon>
        <taxon>Viridiplantae</taxon>
        <taxon>Streptophyta</taxon>
        <taxon>Embryophyta</taxon>
        <taxon>Tracheophyta</taxon>
        <taxon>Spermatophyta</taxon>
        <taxon>Magnoliopsida</taxon>
        <taxon>Liliopsida</taxon>
        <taxon>Zingiberales</taxon>
        <taxon>Musaceae</taxon>
        <taxon>Musa</taxon>
    </lineage>
</organism>
<evidence type="ECO:0000313" key="3">
    <source>
        <dbReference type="EMBL" id="CAG1852463.1"/>
    </source>
</evidence>
<dbReference type="InterPro" id="IPR001202">
    <property type="entry name" value="WW_dom"/>
</dbReference>
<feature type="compositionally biased region" description="Pro residues" evidence="1">
    <location>
        <begin position="529"/>
        <end position="562"/>
    </location>
</feature>
<evidence type="ECO:0000256" key="1">
    <source>
        <dbReference type="SAM" id="MobiDB-lite"/>
    </source>
</evidence>
<dbReference type="InterPro" id="IPR036020">
    <property type="entry name" value="WW_dom_sf"/>
</dbReference>
<feature type="domain" description="WW" evidence="2">
    <location>
        <begin position="874"/>
        <end position="908"/>
    </location>
</feature>
<proteinExistence type="predicted"/>
<dbReference type="CDD" id="cd00201">
    <property type="entry name" value="WW"/>
    <property type="match status" value="2"/>
</dbReference>
<dbReference type="Gene3D" id="2.20.70.10">
    <property type="match status" value="2"/>
</dbReference>
<evidence type="ECO:0000259" key="2">
    <source>
        <dbReference type="PROSITE" id="PS50020"/>
    </source>
</evidence>
<sequence>MGKRRERRLAAMMAASRRVKLDLFTEPSGEMVGNSLHDEVGGDLDKDHHEVPSSPSSSGQKQENPLLLLEQYSDDELEDDTSEQPTHTAEASVSTGPEVQGQESVGASGIAGSKPDNADATGDIKDDDQLDHINNVDSNDTKESDVALAASQYTEADPASQTVLDASGMQIVGDLTGNWKVVMHGQSNQYYYWNTVTGETSWEIPSGMEVSISGVDLSSTVGGQVAYPVLMHANNAAPEMHGITNLVPTSMEAYGTVELDKENGKVCVTHFGSFDRSGNAFLDFSKTSGEDLSIYEVKHATETTACYETTDIHSAELVKYGQSLLQRLKAVKGYFFVFSLNGHEWMEKEIEFRISDCRALSSYGLSLLPFWWHTETQLKQLESVISREEASFVAEKSILLCVGAASEVVEKINGENHQSVLDTAATVVQTDEHMPEIEGTIIKGFSSGLTSKNLGTDTEVEGVQPVSNVESHTEDVDMDVEMEVDDETITVHTAAQYSSTTECPASVEPAILTNTSSVVSTSVPADEPSIPPPPDEEWIPPPPPDSELIPPPPPEDPPLPSYPPPYAEAIPPPFQDQYSLGYAVPSYEYYAPAVSEVTSVSYYVHADGSHISETVQPSYYEPVVSSSYPELVADVQSVEPITYYGISGGAVPHVPVVTVTGSSGYYVESGPVSYNDGVSVLDQASSVGYTMESVNSVLPPVKHESDVAAVSKEPDKGSVQVTSNASSMQLASNASLNGSTTVATSAATKSKSRVLRGKKRTVAVAPTLRSNKKVSSLVDKWKAAKEELHGEEDEEPEDALEILEKKRQKEIEEWRARQIASGEAQDNANFLPLGGDWRERVKRRRAEAKTGPGETVPGAAVNEKKQPDLAELSRSLPPGWQAYWDESSKEVYYGNSSTSETTWTKPAR</sequence>
<dbReference type="Pfam" id="PF00397">
    <property type="entry name" value="WW"/>
    <property type="match status" value="2"/>
</dbReference>
<feature type="region of interest" description="Disordered" evidence="1">
    <location>
        <begin position="842"/>
        <end position="879"/>
    </location>
</feature>
<feature type="region of interest" description="Disordered" evidence="1">
    <location>
        <begin position="23"/>
        <end position="144"/>
    </location>
</feature>